<dbReference type="Proteomes" id="UP000199208">
    <property type="component" value="Unassembled WGS sequence"/>
</dbReference>
<dbReference type="GO" id="GO:0004177">
    <property type="term" value="F:aminopeptidase activity"/>
    <property type="evidence" value="ECO:0007669"/>
    <property type="project" value="UniProtKB-KW"/>
</dbReference>
<keyword evidence="2" id="KW-0031">Aminopeptidase</keyword>
<dbReference type="OrthoDB" id="9803993at2"/>
<evidence type="ECO:0000313" key="3">
    <source>
        <dbReference type="Proteomes" id="UP000199208"/>
    </source>
</evidence>
<dbReference type="InterPro" id="IPR052170">
    <property type="entry name" value="M29_Exopeptidase"/>
</dbReference>
<evidence type="ECO:0000313" key="2">
    <source>
        <dbReference type="EMBL" id="SCZ81091.1"/>
    </source>
</evidence>
<protein>
    <submittedName>
        <fullName evidence="2">Leucyl aminopeptidase (Aminopeptidase T)</fullName>
    </submittedName>
</protein>
<dbReference type="Pfam" id="PF26233">
    <property type="entry name" value="NicX"/>
    <property type="match status" value="1"/>
</dbReference>
<dbReference type="PANTHER" id="PTHR34448:SF1">
    <property type="entry name" value="BLL6088 PROTEIN"/>
    <property type="match status" value="1"/>
</dbReference>
<proteinExistence type="predicted"/>
<organism evidence="2 3">
    <name type="scientific">Acidaminobacter hydrogenoformans DSM 2784</name>
    <dbReference type="NCBI Taxonomy" id="1120920"/>
    <lineage>
        <taxon>Bacteria</taxon>
        <taxon>Bacillati</taxon>
        <taxon>Bacillota</taxon>
        <taxon>Clostridia</taxon>
        <taxon>Peptostreptococcales</taxon>
        <taxon>Acidaminobacteraceae</taxon>
        <taxon>Acidaminobacter</taxon>
    </lineage>
</organism>
<keyword evidence="3" id="KW-1185">Reference proteome</keyword>
<sequence length="308" mass="32808">MGIKENIKTIYINNFGLKEFESVLIVTDEKLDRIGGYFYAAAKELGNETAIIKMPAIYKSGEEPPRMVAESMKSADVVLCVTNASLTHTVARKNASMAGARIGTLPGITEDMLSTGAVLADPDEIVQLTDHFTRILNEGNQIAVEKDGHRLTLSIEGRKGISSTGIFHNKGEAGNIPSGESYIAPIETSANGTLVIDGSIAGLGKVDTPILLTLKDGLLVHATGEMGKKLLELLGEGNGRKIAEFGIGANRSARITGVILEDEKVYNTIHVAFGSNKSFGGATEAGVHIDCICLAPDVYVDDKKLMFD</sequence>
<dbReference type="PANTHER" id="PTHR34448">
    <property type="entry name" value="AMINOPEPTIDASE"/>
    <property type="match status" value="1"/>
</dbReference>
<accession>A0A1G5S5T1</accession>
<dbReference type="AlphaFoldDB" id="A0A1G5S5T1"/>
<dbReference type="STRING" id="1120920.SAMN03080599_02603"/>
<keyword evidence="2" id="KW-0378">Hydrolase</keyword>
<dbReference type="InterPro" id="IPR058739">
    <property type="entry name" value="NicX"/>
</dbReference>
<keyword evidence="2" id="KW-0645">Protease</keyword>
<name>A0A1G5S5T1_9FIRM</name>
<dbReference type="GO" id="GO:0046872">
    <property type="term" value="F:metal ion binding"/>
    <property type="evidence" value="ECO:0007669"/>
    <property type="project" value="UniProtKB-KW"/>
</dbReference>
<dbReference type="EMBL" id="FMWL01000016">
    <property type="protein sequence ID" value="SCZ81091.1"/>
    <property type="molecule type" value="Genomic_DNA"/>
</dbReference>
<keyword evidence="1" id="KW-0479">Metal-binding</keyword>
<dbReference type="RefSeq" id="WP_092592199.1">
    <property type="nucleotide sequence ID" value="NZ_FMWL01000016.1"/>
</dbReference>
<evidence type="ECO:0000256" key="1">
    <source>
        <dbReference type="ARBA" id="ARBA00022723"/>
    </source>
</evidence>
<dbReference type="SUPFAM" id="SSF144052">
    <property type="entry name" value="Thermophilic metalloprotease-like"/>
    <property type="match status" value="1"/>
</dbReference>
<reference evidence="2 3" key="1">
    <citation type="submission" date="2016-10" db="EMBL/GenBank/DDBJ databases">
        <authorList>
            <person name="de Groot N.N."/>
        </authorList>
    </citation>
    <scope>NUCLEOTIDE SEQUENCE [LARGE SCALE GENOMIC DNA]</scope>
    <source>
        <strain evidence="2 3">DSM 2784</strain>
    </source>
</reference>
<dbReference type="GO" id="GO:0006508">
    <property type="term" value="P:proteolysis"/>
    <property type="evidence" value="ECO:0007669"/>
    <property type="project" value="InterPro"/>
</dbReference>
<gene>
    <name evidence="2" type="ORF">SAMN03080599_02603</name>
</gene>